<sequence length="283" mass="32990">MTSAIKYSIARSKMIIDIDNHITSSGNYYQFQKWLEELLELQYEEIFDISSQMQDTLDKELYNFLFEIVYLLSEEKLSITNIIDSLIASTKINITNMKQCPNCHQKNIENQKQICPKCKMQLPTLTKIQKEKVINIEDESINHLTISTMPLTFKSCNFNNNELIAMPTSRISFTQRPVDYGVNVPEIYIPDPININPNSIANVEKILLYIKIISGNKHALGICKIKLSWDSICNIYHQAMAKELVWPYVKIHPDPSVEGYFVWVKKQQDSIYQIKYEQIFVYL</sequence>
<organism evidence="1 2">
    <name type="scientific">Diversispora epigaea</name>
    <dbReference type="NCBI Taxonomy" id="1348612"/>
    <lineage>
        <taxon>Eukaryota</taxon>
        <taxon>Fungi</taxon>
        <taxon>Fungi incertae sedis</taxon>
        <taxon>Mucoromycota</taxon>
        <taxon>Glomeromycotina</taxon>
        <taxon>Glomeromycetes</taxon>
        <taxon>Diversisporales</taxon>
        <taxon>Diversisporaceae</taxon>
        <taxon>Diversispora</taxon>
    </lineage>
</organism>
<dbReference type="Proteomes" id="UP000266861">
    <property type="component" value="Unassembled WGS sequence"/>
</dbReference>
<reference evidence="1 2" key="1">
    <citation type="submission" date="2018-08" db="EMBL/GenBank/DDBJ databases">
        <title>Genome and evolution of the arbuscular mycorrhizal fungus Diversispora epigaea (formerly Glomus versiforme) and its bacterial endosymbionts.</title>
        <authorList>
            <person name="Sun X."/>
            <person name="Fei Z."/>
            <person name="Harrison M."/>
        </authorList>
    </citation>
    <scope>NUCLEOTIDE SEQUENCE [LARGE SCALE GENOMIC DNA]</scope>
    <source>
        <strain evidence="1 2">IT104</strain>
    </source>
</reference>
<keyword evidence="2" id="KW-1185">Reference proteome</keyword>
<proteinExistence type="predicted"/>
<protein>
    <submittedName>
        <fullName evidence="1">Uncharacterized protein</fullName>
    </submittedName>
</protein>
<dbReference type="AlphaFoldDB" id="A0A397I7L5"/>
<comment type="caution">
    <text evidence="1">The sequence shown here is derived from an EMBL/GenBank/DDBJ whole genome shotgun (WGS) entry which is preliminary data.</text>
</comment>
<evidence type="ECO:0000313" key="1">
    <source>
        <dbReference type="EMBL" id="RHZ71739.1"/>
    </source>
</evidence>
<dbReference type="EMBL" id="PQFF01000233">
    <property type="protein sequence ID" value="RHZ71739.1"/>
    <property type="molecule type" value="Genomic_DNA"/>
</dbReference>
<name>A0A397I7L5_9GLOM</name>
<gene>
    <name evidence="1" type="ORF">Glove_255g21</name>
</gene>
<dbReference type="OrthoDB" id="2448326at2759"/>
<accession>A0A397I7L5</accession>
<evidence type="ECO:0000313" key="2">
    <source>
        <dbReference type="Proteomes" id="UP000266861"/>
    </source>
</evidence>